<dbReference type="Proteomes" id="UP000054516">
    <property type="component" value="Unassembled WGS sequence"/>
</dbReference>
<feature type="region of interest" description="Disordered" evidence="1">
    <location>
        <begin position="1"/>
        <end position="284"/>
    </location>
</feature>
<dbReference type="GO" id="GO:0042790">
    <property type="term" value="P:nucleolar large rRNA transcription by RNA polymerase I"/>
    <property type="evidence" value="ECO:0007669"/>
    <property type="project" value="TreeGrafter"/>
</dbReference>
<dbReference type="GO" id="GO:0017025">
    <property type="term" value="F:TBP-class protein binding"/>
    <property type="evidence" value="ECO:0007669"/>
    <property type="project" value="TreeGrafter"/>
</dbReference>
<sequence>MQAWVINNPELGHSQPGVATSAPVAAYDSSAPGQTQSQPQQQPQPQPRPQAPAPQTRHVNITQAKPMTAQQTSRGRSRSPIVNANAQRTAAAAAARIPMPPRSTHVHTDTRDGPVNIQRSRTTASEPFQQAKGSAPFWDESTAGDSAFSDTASNIGANVPFTHRQPAVESRPVPSYQQHENLRHRSAPRQSSRVDHPPPFVIGSNGLINITGNGNPNGNGLTRSASTPDARSRRGGFEVISDSGHESYTEENPYDTSPEKTPSGKRLQHAKPLAVRSTRSNPYPGRVSYPSAIAAAMPQPSISQVYPNHGHDAPAEVPQSQPEPPTRQQAPEHQPHRPIIFADTEVTMVSRKDDLENMSVGREPTPMPVTKPTVKAKPQVNRQLFARLSKGKADLRESGVIPRSLPEKRPSATKKRSFELDYDDGALAAMDYTTLKSEDFDFDPAQAEARSVFDLPRGTLPEKLEHFFTEDEANQANFFTKMPVKDWEESGDWFLGRFGEIMARFKEVRQEKRNIVNVFENEIAEREEAVRTKIHGIGQTLTDLKTEGEDMMLGKELR</sequence>
<dbReference type="InterPro" id="IPR053029">
    <property type="entry name" value="RNA_pol_I-specific_init_factor"/>
</dbReference>
<dbReference type="GO" id="GO:0001164">
    <property type="term" value="F:RNA polymerase I core promoter sequence-specific DNA binding"/>
    <property type="evidence" value="ECO:0007669"/>
    <property type="project" value="TreeGrafter"/>
</dbReference>
<feature type="compositionally biased region" description="Polar residues" evidence="1">
    <location>
        <begin position="117"/>
        <end position="132"/>
    </location>
</feature>
<name>A0A1S7UHI1_ROSNE</name>
<proteinExistence type="predicted"/>
<dbReference type="OMA" id="DWFLGRF"/>
<gene>
    <name evidence="3" type="ORF">SAMD00023353_0101360</name>
</gene>
<evidence type="ECO:0000313" key="3">
    <source>
        <dbReference type="EMBL" id="GAP82599.2"/>
    </source>
</evidence>
<dbReference type="EMBL" id="DF977446">
    <property type="protein sequence ID" value="GAP82599.2"/>
    <property type="molecule type" value="Genomic_DNA"/>
</dbReference>
<dbReference type="OrthoDB" id="5346740at2759"/>
<feature type="compositionally biased region" description="Low complexity" evidence="1">
    <location>
        <begin position="29"/>
        <end position="41"/>
    </location>
</feature>
<reference evidence="3" key="1">
    <citation type="submission" date="2016-03" db="EMBL/GenBank/DDBJ databases">
        <title>Draft genome sequence of Rosellinia necatrix.</title>
        <authorList>
            <person name="Kanematsu S."/>
        </authorList>
    </citation>
    <scope>NUCLEOTIDE SEQUENCE [LARGE SCALE GENOMIC DNA]</scope>
    <source>
        <strain evidence="3">W97</strain>
    </source>
</reference>
<dbReference type="STRING" id="77044.A0A1S7UHI1"/>
<organism evidence="3">
    <name type="scientific">Rosellinia necatrix</name>
    <name type="common">White root-rot fungus</name>
    <dbReference type="NCBI Taxonomy" id="77044"/>
    <lineage>
        <taxon>Eukaryota</taxon>
        <taxon>Fungi</taxon>
        <taxon>Dikarya</taxon>
        <taxon>Ascomycota</taxon>
        <taxon>Pezizomycotina</taxon>
        <taxon>Sordariomycetes</taxon>
        <taxon>Xylariomycetidae</taxon>
        <taxon>Xylariales</taxon>
        <taxon>Xylariaceae</taxon>
        <taxon>Rosellinia</taxon>
    </lineage>
</organism>
<evidence type="ECO:0000256" key="1">
    <source>
        <dbReference type="SAM" id="MobiDB-lite"/>
    </source>
</evidence>
<dbReference type="GO" id="GO:0070860">
    <property type="term" value="C:RNA polymerase I core factor complex"/>
    <property type="evidence" value="ECO:0007669"/>
    <property type="project" value="TreeGrafter"/>
</dbReference>
<feature type="domain" description="Extracellular mutant protein 11 C-terminal" evidence="2">
    <location>
        <begin position="421"/>
        <end position="552"/>
    </location>
</feature>
<dbReference type="Pfam" id="PF15463">
    <property type="entry name" value="ECM11"/>
    <property type="match status" value="1"/>
</dbReference>
<dbReference type="InterPro" id="IPR029178">
    <property type="entry name" value="Ecm11_C"/>
</dbReference>
<dbReference type="PANTHER" id="PTHR28244:SF3">
    <property type="entry name" value="EXTRACELLULAR MUTANT PROTEIN 11 C-TERMINAL DOMAIN-CONTAINING PROTEIN"/>
    <property type="match status" value="1"/>
</dbReference>
<accession>A0A1S7UHI1</accession>
<feature type="compositionally biased region" description="Pro residues" evidence="1">
    <location>
        <begin position="42"/>
        <end position="52"/>
    </location>
</feature>
<evidence type="ECO:0000313" key="4">
    <source>
        <dbReference type="Proteomes" id="UP000054516"/>
    </source>
</evidence>
<feature type="compositionally biased region" description="Low complexity" evidence="1">
    <location>
        <begin position="83"/>
        <end position="96"/>
    </location>
</feature>
<protein>
    <recommendedName>
        <fullName evidence="2">Extracellular mutant protein 11 C-terminal domain-containing protein</fullName>
    </recommendedName>
</protein>
<keyword evidence="4" id="KW-1185">Reference proteome</keyword>
<feature type="region of interest" description="Disordered" evidence="1">
    <location>
        <begin position="302"/>
        <end position="336"/>
    </location>
</feature>
<evidence type="ECO:0000259" key="2">
    <source>
        <dbReference type="Pfam" id="PF15463"/>
    </source>
</evidence>
<feature type="compositionally biased region" description="Low complexity" evidence="1">
    <location>
        <begin position="202"/>
        <end position="220"/>
    </location>
</feature>
<dbReference type="AlphaFoldDB" id="A0A1S7UHI1"/>
<dbReference type="PANTHER" id="PTHR28244">
    <property type="entry name" value="RNA POLYMERASE I-SPECIFIC TRANSCRIPTION INITIATION FACTOR RRN11"/>
    <property type="match status" value="1"/>
</dbReference>
<feature type="compositionally biased region" description="Polar residues" evidence="1">
    <location>
        <begin position="57"/>
        <end position="74"/>
    </location>
</feature>